<name>A0A8T0TRK2_PANVG</name>
<feature type="domain" description="Neprosin PEP catalytic" evidence="2">
    <location>
        <begin position="133"/>
        <end position="399"/>
    </location>
</feature>
<dbReference type="AlphaFoldDB" id="A0A8T0TRK2"/>
<gene>
    <name evidence="3" type="ORF">PVAP13_3NG003700</name>
</gene>
<dbReference type="Pfam" id="PF03080">
    <property type="entry name" value="Neprosin"/>
    <property type="match status" value="1"/>
</dbReference>
<evidence type="ECO:0000313" key="3">
    <source>
        <dbReference type="EMBL" id="KAG2614702.1"/>
    </source>
</evidence>
<dbReference type="EMBL" id="CM029042">
    <property type="protein sequence ID" value="KAG2614702.1"/>
    <property type="molecule type" value="Genomic_DNA"/>
</dbReference>
<dbReference type="InterPro" id="IPR004314">
    <property type="entry name" value="Neprosin"/>
</dbReference>
<dbReference type="Pfam" id="PF14365">
    <property type="entry name" value="Neprosin_AP"/>
    <property type="match status" value="1"/>
</dbReference>
<comment type="caution">
    <text evidence="3">The sequence shown here is derived from an EMBL/GenBank/DDBJ whole genome shotgun (WGS) entry which is preliminary data.</text>
</comment>
<dbReference type="Proteomes" id="UP000823388">
    <property type="component" value="Chromosome 3N"/>
</dbReference>
<keyword evidence="1" id="KW-0732">Signal</keyword>
<organism evidence="3 4">
    <name type="scientific">Panicum virgatum</name>
    <name type="common">Blackwell switchgrass</name>
    <dbReference type="NCBI Taxonomy" id="38727"/>
    <lineage>
        <taxon>Eukaryota</taxon>
        <taxon>Viridiplantae</taxon>
        <taxon>Streptophyta</taxon>
        <taxon>Embryophyta</taxon>
        <taxon>Tracheophyta</taxon>
        <taxon>Spermatophyta</taxon>
        <taxon>Magnoliopsida</taxon>
        <taxon>Liliopsida</taxon>
        <taxon>Poales</taxon>
        <taxon>Poaceae</taxon>
        <taxon>PACMAD clade</taxon>
        <taxon>Panicoideae</taxon>
        <taxon>Panicodae</taxon>
        <taxon>Paniceae</taxon>
        <taxon>Panicinae</taxon>
        <taxon>Panicum</taxon>
        <taxon>Panicum sect. Hiantes</taxon>
    </lineage>
</organism>
<sequence>MSFFPLFSAWFAVDILLATYAHGVHVDPNDIMKTIESECGDIIDCVDIYKQPSLQNALLRDHKTQLKPTKEPPKILHKLKGRNYSFPEQTWRRSGSCPEGTIPIRRKPTSADDEAAKRSLPFFSYAHPTDAAIKDEGKGKLEIAAAYGVYGPYHGASAALPIWKVQVEPNEFSKNYLLIASPHNRIFPPIIGLDPPDIKNQIAVGMAVYPSVLGDDNPRLYIYATNDGGEKSHCINHECGFIQTNNQFALGTMFRDSDSRVGGDLYFVTVALYRATGPAVWWLSINEVPIGYFDPNMFPVPFIESFHNEMGGRVLDTRPGGRHTLTPMGSGMYASAGANNAATIAYYLAVNKNGGDQVDDPVNTIVTTAKCYDVKNLGPDRDHPGTDVAYGGPGGYYCDQ</sequence>
<protein>
    <recommendedName>
        <fullName evidence="2">Neprosin PEP catalytic domain-containing protein</fullName>
    </recommendedName>
</protein>
<evidence type="ECO:0000256" key="1">
    <source>
        <dbReference type="SAM" id="SignalP"/>
    </source>
</evidence>
<dbReference type="PANTHER" id="PTHR31589">
    <property type="entry name" value="PROTEIN, PUTATIVE (DUF239)-RELATED-RELATED"/>
    <property type="match status" value="1"/>
</dbReference>
<dbReference type="InterPro" id="IPR053168">
    <property type="entry name" value="Glutamic_endopeptidase"/>
</dbReference>
<feature type="signal peptide" evidence="1">
    <location>
        <begin position="1"/>
        <end position="23"/>
    </location>
</feature>
<accession>A0A8T0TRK2</accession>
<proteinExistence type="predicted"/>
<dbReference type="PANTHER" id="PTHR31589:SF255">
    <property type="entry name" value="NEPROSIN DOMAIN-CONTAINING PROTEIN"/>
    <property type="match status" value="1"/>
</dbReference>
<reference evidence="3" key="1">
    <citation type="submission" date="2020-05" db="EMBL/GenBank/DDBJ databases">
        <title>WGS assembly of Panicum virgatum.</title>
        <authorList>
            <person name="Lovell J.T."/>
            <person name="Jenkins J."/>
            <person name="Shu S."/>
            <person name="Juenger T.E."/>
            <person name="Schmutz J."/>
        </authorList>
    </citation>
    <scope>NUCLEOTIDE SEQUENCE</scope>
    <source>
        <strain evidence="3">AP13</strain>
    </source>
</reference>
<keyword evidence="4" id="KW-1185">Reference proteome</keyword>
<dbReference type="PROSITE" id="PS52045">
    <property type="entry name" value="NEPROSIN_PEP_CD"/>
    <property type="match status" value="1"/>
</dbReference>
<evidence type="ECO:0000313" key="4">
    <source>
        <dbReference type="Proteomes" id="UP000823388"/>
    </source>
</evidence>
<feature type="chain" id="PRO_5035899901" description="Neprosin PEP catalytic domain-containing protein" evidence="1">
    <location>
        <begin position="24"/>
        <end position="400"/>
    </location>
</feature>
<evidence type="ECO:0000259" key="2">
    <source>
        <dbReference type="PROSITE" id="PS52045"/>
    </source>
</evidence>
<dbReference type="InterPro" id="IPR025521">
    <property type="entry name" value="Neprosin_propep"/>
</dbReference>